<dbReference type="Proteomes" id="UP000315471">
    <property type="component" value="Unassembled WGS sequence"/>
</dbReference>
<dbReference type="Gene3D" id="3.40.30.10">
    <property type="entry name" value="Glutaredoxin"/>
    <property type="match status" value="1"/>
</dbReference>
<dbReference type="GO" id="GO:0008794">
    <property type="term" value="F:arsenate reductase (glutaredoxin) activity"/>
    <property type="evidence" value="ECO:0007669"/>
    <property type="project" value="UniProtKB-EC"/>
</dbReference>
<protein>
    <submittedName>
        <fullName evidence="4">Arsenate reductase</fullName>
        <ecNumber evidence="4">1.20.4.1</ecNumber>
    </submittedName>
</protein>
<evidence type="ECO:0000256" key="2">
    <source>
        <dbReference type="ARBA" id="ARBA00023002"/>
    </source>
</evidence>
<evidence type="ECO:0000256" key="3">
    <source>
        <dbReference type="PROSITE-ProRule" id="PRU01282"/>
    </source>
</evidence>
<proteinExistence type="inferred from homology"/>
<dbReference type="NCBIfam" id="TIGR00014">
    <property type="entry name" value="arsC"/>
    <property type="match status" value="1"/>
</dbReference>
<dbReference type="CDD" id="cd03034">
    <property type="entry name" value="ArsC_ArsC"/>
    <property type="match status" value="1"/>
</dbReference>
<dbReference type="SUPFAM" id="SSF52833">
    <property type="entry name" value="Thioredoxin-like"/>
    <property type="match status" value="1"/>
</dbReference>
<comment type="similarity">
    <text evidence="1 3">Belongs to the ArsC family.</text>
</comment>
<dbReference type="InterPro" id="IPR006660">
    <property type="entry name" value="Arsenate_reductase-like"/>
</dbReference>
<accession>A0A5C6DXY3</accession>
<dbReference type="InterPro" id="IPR036249">
    <property type="entry name" value="Thioredoxin-like_sf"/>
</dbReference>
<dbReference type="AlphaFoldDB" id="A0A5C6DXY3"/>
<keyword evidence="5" id="KW-1185">Reference proteome</keyword>
<reference evidence="4 5" key="1">
    <citation type="submission" date="2019-02" db="EMBL/GenBank/DDBJ databases">
        <title>Deep-cultivation of Planctomycetes and their phenomic and genomic characterization uncovers novel biology.</title>
        <authorList>
            <person name="Wiegand S."/>
            <person name="Jogler M."/>
            <person name="Boedeker C."/>
            <person name="Pinto D."/>
            <person name="Vollmers J."/>
            <person name="Rivas-Marin E."/>
            <person name="Kohn T."/>
            <person name="Peeters S.H."/>
            <person name="Heuer A."/>
            <person name="Rast P."/>
            <person name="Oberbeckmann S."/>
            <person name="Bunk B."/>
            <person name="Jeske O."/>
            <person name="Meyerdierks A."/>
            <person name="Storesund J.E."/>
            <person name="Kallscheuer N."/>
            <person name="Luecker S."/>
            <person name="Lage O.M."/>
            <person name="Pohl T."/>
            <person name="Merkel B.J."/>
            <person name="Hornburger P."/>
            <person name="Mueller R.-W."/>
            <person name="Bruemmer F."/>
            <person name="Labrenz M."/>
            <person name="Spormann A.M."/>
            <person name="Op Den Camp H."/>
            <person name="Overmann J."/>
            <person name="Amann R."/>
            <person name="Jetten M.S.M."/>
            <person name="Mascher T."/>
            <person name="Medema M.H."/>
            <person name="Devos D.P."/>
            <person name="Kaster A.-K."/>
            <person name="Ovreas L."/>
            <person name="Rohde M."/>
            <person name="Galperin M.Y."/>
            <person name="Jogler C."/>
        </authorList>
    </citation>
    <scope>NUCLEOTIDE SEQUENCE [LARGE SCALE GENOMIC DNA]</scope>
    <source>
        <strain evidence="4 5">Q31b</strain>
    </source>
</reference>
<dbReference type="Pfam" id="PF03960">
    <property type="entry name" value="ArsC"/>
    <property type="match status" value="1"/>
</dbReference>
<dbReference type="PROSITE" id="PS51353">
    <property type="entry name" value="ARSC"/>
    <property type="match status" value="1"/>
</dbReference>
<sequence length="156" mass="17712">MGLNALELKIIMVTISYIPRDSVLLVQRNAITTLRCRREIMTTVFHNPRCSKSRAAVEFLESRGIDFDVVKYSETPPSKKEIAKIVKMLGIKPVQLVRKGEKLFKELKLGDQELSDFQWIEIFAANPTLIERPIVVHGGRAAIGRPLENIVEILDK</sequence>
<dbReference type="InterPro" id="IPR006659">
    <property type="entry name" value="Arsenate_reductase"/>
</dbReference>
<evidence type="ECO:0000256" key="1">
    <source>
        <dbReference type="ARBA" id="ARBA00007198"/>
    </source>
</evidence>
<dbReference type="PANTHER" id="PTHR30041:SF4">
    <property type="entry name" value="ARSENATE REDUCTASE"/>
    <property type="match status" value="1"/>
</dbReference>
<name>A0A5C6DXY3_9BACT</name>
<keyword evidence="2 4" id="KW-0560">Oxidoreductase</keyword>
<evidence type="ECO:0000313" key="4">
    <source>
        <dbReference type="EMBL" id="TWU40251.1"/>
    </source>
</evidence>
<gene>
    <name evidence="4" type="primary">arsC_1</name>
    <name evidence="4" type="ORF">Q31b_35960</name>
</gene>
<dbReference type="EC" id="1.20.4.1" evidence="4"/>
<organism evidence="4 5">
    <name type="scientific">Novipirellula aureliae</name>
    <dbReference type="NCBI Taxonomy" id="2527966"/>
    <lineage>
        <taxon>Bacteria</taxon>
        <taxon>Pseudomonadati</taxon>
        <taxon>Planctomycetota</taxon>
        <taxon>Planctomycetia</taxon>
        <taxon>Pirellulales</taxon>
        <taxon>Pirellulaceae</taxon>
        <taxon>Novipirellula</taxon>
    </lineage>
</organism>
<dbReference type="PANTHER" id="PTHR30041">
    <property type="entry name" value="ARSENATE REDUCTASE"/>
    <property type="match status" value="1"/>
</dbReference>
<evidence type="ECO:0000313" key="5">
    <source>
        <dbReference type="Proteomes" id="UP000315471"/>
    </source>
</evidence>
<comment type="caution">
    <text evidence="4">The sequence shown here is derived from an EMBL/GenBank/DDBJ whole genome shotgun (WGS) entry which is preliminary data.</text>
</comment>
<dbReference type="EMBL" id="SJPY01000005">
    <property type="protein sequence ID" value="TWU40251.1"/>
    <property type="molecule type" value="Genomic_DNA"/>
</dbReference>